<dbReference type="PROSITE" id="PS50280">
    <property type="entry name" value="SET"/>
    <property type="match status" value="1"/>
</dbReference>
<evidence type="ECO:0000256" key="2">
    <source>
        <dbReference type="ARBA" id="ARBA00022454"/>
    </source>
</evidence>
<dbReference type="InterPro" id="IPR046341">
    <property type="entry name" value="SET_dom_sf"/>
</dbReference>
<evidence type="ECO:0000256" key="1">
    <source>
        <dbReference type="ARBA" id="ARBA00004286"/>
    </source>
</evidence>
<evidence type="ECO:0000259" key="6">
    <source>
        <dbReference type="PROSITE" id="PS50280"/>
    </source>
</evidence>
<evidence type="ECO:0000256" key="5">
    <source>
        <dbReference type="ARBA" id="ARBA00022691"/>
    </source>
</evidence>
<dbReference type="SMART" id="SM00317">
    <property type="entry name" value="SET"/>
    <property type="match status" value="1"/>
</dbReference>
<evidence type="ECO:0000259" key="7">
    <source>
        <dbReference type="PROSITE" id="PS50868"/>
    </source>
</evidence>
<evidence type="ECO:0000313" key="8">
    <source>
        <dbReference type="EMBL" id="SVE36654.1"/>
    </source>
</evidence>
<evidence type="ECO:0008006" key="9">
    <source>
        <dbReference type="Google" id="ProtNLM"/>
    </source>
</evidence>
<accession>A0A383CX41</accession>
<keyword evidence="5" id="KW-0949">S-adenosyl-L-methionine</keyword>
<keyword evidence="4" id="KW-0808">Transferase</keyword>
<dbReference type="PANTHER" id="PTHR22884">
    <property type="entry name" value="SET DOMAIN PROTEINS"/>
    <property type="match status" value="1"/>
</dbReference>
<dbReference type="InterPro" id="IPR001214">
    <property type="entry name" value="SET_dom"/>
</dbReference>
<protein>
    <recommendedName>
        <fullName evidence="9">SET domain-containing protein</fullName>
    </recommendedName>
</protein>
<comment type="subcellular location">
    <subcellularLocation>
        <location evidence="1">Chromosome</location>
    </subcellularLocation>
</comment>
<evidence type="ECO:0000256" key="3">
    <source>
        <dbReference type="ARBA" id="ARBA00022603"/>
    </source>
</evidence>
<sequence length="158" mass="18485">MKAYKVIKSNIHRKGLCATRNIKKGKRIIEYRGKKITHKQADEDTKYGYDITYLFTLDKKYLLDGDFEFNKARLINHSCNPNCEVLDESKSAIWITAIRNIKKNEELSYDYGFSFDCNYKDHICKCGSKNCVGFIIREGSRWRLKKQINKNPEFIGAP</sequence>
<dbReference type="GO" id="GO:0008168">
    <property type="term" value="F:methyltransferase activity"/>
    <property type="evidence" value="ECO:0007669"/>
    <property type="project" value="UniProtKB-KW"/>
</dbReference>
<dbReference type="Gene3D" id="2.170.270.10">
    <property type="entry name" value="SET domain"/>
    <property type="match status" value="1"/>
</dbReference>
<dbReference type="EMBL" id="UINC01212361">
    <property type="protein sequence ID" value="SVE36654.1"/>
    <property type="molecule type" value="Genomic_DNA"/>
</dbReference>
<keyword evidence="2" id="KW-0158">Chromosome</keyword>
<dbReference type="AlphaFoldDB" id="A0A383CX41"/>
<feature type="domain" description="SET" evidence="6">
    <location>
        <begin position="2"/>
        <end position="112"/>
    </location>
</feature>
<feature type="domain" description="Post-SET" evidence="7">
    <location>
        <begin position="120"/>
        <end position="136"/>
    </location>
</feature>
<dbReference type="InterPro" id="IPR050777">
    <property type="entry name" value="SET2_Histone-Lys_MeTrsfase"/>
</dbReference>
<keyword evidence="3" id="KW-0489">Methyltransferase</keyword>
<dbReference type="GO" id="GO:0005694">
    <property type="term" value="C:chromosome"/>
    <property type="evidence" value="ECO:0007669"/>
    <property type="project" value="UniProtKB-SubCell"/>
</dbReference>
<evidence type="ECO:0000256" key="4">
    <source>
        <dbReference type="ARBA" id="ARBA00022679"/>
    </source>
</evidence>
<dbReference type="SUPFAM" id="SSF82199">
    <property type="entry name" value="SET domain"/>
    <property type="match status" value="1"/>
</dbReference>
<reference evidence="8" key="1">
    <citation type="submission" date="2018-05" db="EMBL/GenBank/DDBJ databases">
        <authorList>
            <person name="Lanie J.A."/>
            <person name="Ng W.-L."/>
            <person name="Kazmierczak K.M."/>
            <person name="Andrzejewski T.M."/>
            <person name="Davidsen T.M."/>
            <person name="Wayne K.J."/>
            <person name="Tettelin H."/>
            <person name="Glass J.I."/>
            <person name="Rusch D."/>
            <person name="Podicherti R."/>
            <person name="Tsui H.-C.T."/>
            <person name="Winkler M.E."/>
        </authorList>
    </citation>
    <scope>NUCLEOTIDE SEQUENCE</scope>
</reference>
<dbReference type="Pfam" id="PF00856">
    <property type="entry name" value="SET"/>
    <property type="match status" value="1"/>
</dbReference>
<name>A0A383CX41_9ZZZZ</name>
<dbReference type="InterPro" id="IPR003616">
    <property type="entry name" value="Post-SET_dom"/>
</dbReference>
<organism evidence="8">
    <name type="scientific">marine metagenome</name>
    <dbReference type="NCBI Taxonomy" id="408172"/>
    <lineage>
        <taxon>unclassified sequences</taxon>
        <taxon>metagenomes</taxon>
        <taxon>ecological metagenomes</taxon>
    </lineage>
</organism>
<dbReference type="PROSITE" id="PS50868">
    <property type="entry name" value="POST_SET"/>
    <property type="match status" value="1"/>
</dbReference>
<proteinExistence type="predicted"/>
<gene>
    <name evidence="8" type="ORF">METZ01_LOCUS489508</name>
</gene>
<dbReference type="GO" id="GO:0032259">
    <property type="term" value="P:methylation"/>
    <property type="evidence" value="ECO:0007669"/>
    <property type="project" value="UniProtKB-KW"/>
</dbReference>